<sequence length="81" mass="10079">MAWLESMIKEYKYDPYYNWCKFCLWIGEEYYERLYKYKIARYFKAHHGEHFTAADISEALDIDFWICDQVCEDLRREGKIE</sequence>
<accession>A0A0F9CGD4</accession>
<proteinExistence type="predicted"/>
<dbReference type="EMBL" id="LAZR01036189">
    <property type="protein sequence ID" value="KKL25507.1"/>
    <property type="molecule type" value="Genomic_DNA"/>
</dbReference>
<comment type="caution">
    <text evidence="1">The sequence shown here is derived from an EMBL/GenBank/DDBJ whole genome shotgun (WGS) entry which is preliminary data.</text>
</comment>
<dbReference type="AlphaFoldDB" id="A0A0F9CGD4"/>
<gene>
    <name evidence="1" type="ORF">LCGC14_2404600</name>
</gene>
<protein>
    <submittedName>
        <fullName evidence="1">Uncharacterized protein</fullName>
    </submittedName>
</protein>
<evidence type="ECO:0000313" key="1">
    <source>
        <dbReference type="EMBL" id="KKL25507.1"/>
    </source>
</evidence>
<organism evidence="1">
    <name type="scientific">marine sediment metagenome</name>
    <dbReference type="NCBI Taxonomy" id="412755"/>
    <lineage>
        <taxon>unclassified sequences</taxon>
        <taxon>metagenomes</taxon>
        <taxon>ecological metagenomes</taxon>
    </lineage>
</organism>
<name>A0A0F9CGD4_9ZZZZ</name>
<reference evidence="1" key="1">
    <citation type="journal article" date="2015" name="Nature">
        <title>Complex archaea that bridge the gap between prokaryotes and eukaryotes.</title>
        <authorList>
            <person name="Spang A."/>
            <person name="Saw J.H."/>
            <person name="Jorgensen S.L."/>
            <person name="Zaremba-Niedzwiedzka K."/>
            <person name="Martijn J."/>
            <person name="Lind A.E."/>
            <person name="van Eijk R."/>
            <person name="Schleper C."/>
            <person name="Guy L."/>
            <person name="Ettema T.J."/>
        </authorList>
    </citation>
    <scope>NUCLEOTIDE SEQUENCE</scope>
</reference>